<dbReference type="EMBL" id="JAGTJR010000056">
    <property type="protein sequence ID" value="KAH7026775.1"/>
    <property type="molecule type" value="Genomic_DNA"/>
</dbReference>
<feature type="compositionally biased region" description="Polar residues" evidence="1">
    <location>
        <begin position="245"/>
        <end position="260"/>
    </location>
</feature>
<reference evidence="2 3" key="1">
    <citation type="journal article" date="2021" name="Nat. Commun.">
        <title>Genetic determinants of endophytism in the Arabidopsis root mycobiome.</title>
        <authorList>
            <person name="Mesny F."/>
            <person name="Miyauchi S."/>
            <person name="Thiergart T."/>
            <person name="Pickel B."/>
            <person name="Atanasova L."/>
            <person name="Karlsson M."/>
            <person name="Huettel B."/>
            <person name="Barry K.W."/>
            <person name="Haridas S."/>
            <person name="Chen C."/>
            <person name="Bauer D."/>
            <person name="Andreopoulos W."/>
            <person name="Pangilinan J."/>
            <person name="LaButti K."/>
            <person name="Riley R."/>
            <person name="Lipzen A."/>
            <person name="Clum A."/>
            <person name="Drula E."/>
            <person name="Henrissat B."/>
            <person name="Kohler A."/>
            <person name="Grigoriev I.V."/>
            <person name="Martin F.M."/>
            <person name="Hacquard S."/>
        </authorList>
    </citation>
    <scope>NUCLEOTIDE SEQUENCE [LARGE SCALE GENOMIC DNA]</scope>
    <source>
        <strain evidence="2 3">MPI-SDFR-AT-0080</strain>
    </source>
</reference>
<evidence type="ECO:0000256" key="1">
    <source>
        <dbReference type="SAM" id="MobiDB-lite"/>
    </source>
</evidence>
<gene>
    <name evidence="2" type="ORF">B0J12DRAFT_771599</name>
</gene>
<dbReference type="InterPro" id="IPR011009">
    <property type="entry name" value="Kinase-like_dom_sf"/>
</dbReference>
<sequence length="808" mass="91406">MEAELERLRQELREEQRQRKEEQRRREEAEARELQAEARAAAEERQREEAEAKAIAEQQRREEEQQRREEEQRRREEEQRRREEAEAINRRTTLTEFLQACHEIFLSLRITDDETLTTQGDVTKPAGRLYPNQIIPWDTFPTDQSEIWAELSASPAFASNRVFASTHQLDHIRTTMDPIDSEELLRHFARSAVEKPLQNIVDEIFNDETLREKLGLRGRVSFQSHTNLGQSDVTTVDEAMERMSISDTSRGNQRATSARPATSERRGKGGGRADQFCIYRQEDGSSSPAVAIEYKAPHKLTRGATTAGLSGTIVPGRDVIDKEGNSVEFFSKWLLAAVVTQCFSYMIDSGVQYSYLFTGDAIVFLHIPNDPVTVHYYVSIPGVDAQKDDEYGISAFVLRALAAPPPPQEWQRIARRSLDTWVVEYIDVLKKIPETERKETCETFSYQPSRWIGSGRSRVKTRSQCLPIDDQAGAQRDDDDDDAGDGDVWGHNMEPSPTPQRKTRSQTGQGSSHHQQGGKRSAAGKGTSRAATTAAGKSTTPKTRLEDRPYCTHECLLGLVRGGQLDEDCPNVQSHKKRHIKSDTFLRLVRQQLLTDIGVDADCKPLYVRGSRGALFKVRLSSHGYTLVAKGMEEHNARHLRHESCMYQHASAAQGRAVPVCVGLTDLEIPYFYDGGAYTHMLFLSWAGRPLFKFINQDNRAALLERAKTTLRQLHGLGLLHNDAEMRNVLWDERTDGLMWTDLERAEVRAGAEGRADGRTAAKTRRPLAPICPNEKRKRTECKMTSGAGDDFSREMLLFSAHIARSVR</sequence>
<protein>
    <recommendedName>
        <fullName evidence="4">Protein kinase domain-containing protein</fullName>
    </recommendedName>
</protein>
<evidence type="ECO:0000313" key="3">
    <source>
        <dbReference type="Proteomes" id="UP000774617"/>
    </source>
</evidence>
<dbReference type="Gene3D" id="1.10.510.10">
    <property type="entry name" value="Transferase(Phosphotransferase) domain 1"/>
    <property type="match status" value="1"/>
</dbReference>
<feature type="region of interest" description="Disordered" evidence="1">
    <location>
        <begin position="1"/>
        <end position="84"/>
    </location>
</feature>
<feature type="compositionally biased region" description="Polar residues" evidence="1">
    <location>
        <begin position="529"/>
        <end position="542"/>
    </location>
</feature>
<dbReference type="SUPFAM" id="SSF56112">
    <property type="entry name" value="Protein kinase-like (PK-like)"/>
    <property type="match status" value="1"/>
</dbReference>
<evidence type="ECO:0000313" key="2">
    <source>
        <dbReference type="EMBL" id="KAH7026775.1"/>
    </source>
</evidence>
<dbReference type="Proteomes" id="UP000774617">
    <property type="component" value="Unassembled WGS sequence"/>
</dbReference>
<accession>A0ABQ8FU69</accession>
<feature type="region of interest" description="Disordered" evidence="1">
    <location>
        <begin position="243"/>
        <end position="273"/>
    </location>
</feature>
<comment type="caution">
    <text evidence="2">The sequence shown here is derived from an EMBL/GenBank/DDBJ whole genome shotgun (WGS) entry which is preliminary data.</text>
</comment>
<name>A0ABQ8FU69_9PEZI</name>
<proteinExistence type="predicted"/>
<evidence type="ECO:0008006" key="4">
    <source>
        <dbReference type="Google" id="ProtNLM"/>
    </source>
</evidence>
<feature type="compositionally biased region" description="Low complexity" evidence="1">
    <location>
        <begin position="505"/>
        <end position="515"/>
    </location>
</feature>
<feature type="region of interest" description="Disordered" evidence="1">
    <location>
        <begin position="455"/>
        <end position="545"/>
    </location>
</feature>
<keyword evidence="3" id="KW-1185">Reference proteome</keyword>
<organism evidence="2 3">
    <name type="scientific">Macrophomina phaseolina</name>
    <dbReference type="NCBI Taxonomy" id="35725"/>
    <lineage>
        <taxon>Eukaryota</taxon>
        <taxon>Fungi</taxon>
        <taxon>Dikarya</taxon>
        <taxon>Ascomycota</taxon>
        <taxon>Pezizomycotina</taxon>
        <taxon>Dothideomycetes</taxon>
        <taxon>Dothideomycetes incertae sedis</taxon>
        <taxon>Botryosphaeriales</taxon>
        <taxon>Botryosphaeriaceae</taxon>
        <taxon>Macrophomina</taxon>
    </lineage>
</organism>